<evidence type="ECO:0000313" key="13">
    <source>
        <dbReference type="EMBL" id="BBL04960.1"/>
    </source>
</evidence>
<keyword evidence="5 9" id="KW-0798">TonB box</keyword>
<accession>A0A4Y1WVD9</accession>
<name>A0A4Y1WVD9_9BACT</name>
<keyword evidence="14" id="KW-1185">Reference proteome</keyword>
<dbReference type="Pfam" id="PF00593">
    <property type="entry name" value="TonB_dep_Rec_b-barrel"/>
    <property type="match status" value="1"/>
</dbReference>
<dbReference type="RefSeq" id="WP_141413253.1">
    <property type="nucleotide sequence ID" value="NZ_AP019735.1"/>
</dbReference>
<dbReference type="NCBIfam" id="TIGR04056">
    <property type="entry name" value="OMP_RagA_SusC"/>
    <property type="match status" value="1"/>
</dbReference>
<comment type="similarity">
    <text evidence="8 9">Belongs to the TonB-dependent receptor family.</text>
</comment>
<feature type="domain" description="TonB-dependent receptor plug" evidence="12">
    <location>
        <begin position="201"/>
        <end position="305"/>
    </location>
</feature>
<dbReference type="AlphaFoldDB" id="A0A4Y1WVD9"/>
<dbReference type="PROSITE" id="PS52016">
    <property type="entry name" value="TONB_DEPENDENT_REC_3"/>
    <property type="match status" value="1"/>
</dbReference>
<proteinExistence type="inferred from homology"/>
<dbReference type="InterPro" id="IPR000531">
    <property type="entry name" value="Beta-barrel_TonB"/>
</dbReference>
<dbReference type="EMBL" id="AP019735">
    <property type="protein sequence ID" value="BBL04960.1"/>
    <property type="molecule type" value="Genomic_DNA"/>
</dbReference>
<keyword evidence="4 8" id="KW-0812">Transmembrane</keyword>
<dbReference type="Gene3D" id="2.60.40.1120">
    <property type="entry name" value="Carboxypeptidase-like, regulatory domain"/>
    <property type="match status" value="1"/>
</dbReference>
<evidence type="ECO:0000256" key="10">
    <source>
        <dbReference type="SAM" id="SignalP"/>
    </source>
</evidence>
<keyword evidence="2 8" id="KW-0813">Transport</keyword>
<dbReference type="GO" id="GO:0009279">
    <property type="term" value="C:cell outer membrane"/>
    <property type="evidence" value="ECO:0007669"/>
    <property type="project" value="UniProtKB-SubCell"/>
</dbReference>
<evidence type="ECO:0000256" key="1">
    <source>
        <dbReference type="ARBA" id="ARBA00004571"/>
    </source>
</evidence>
<evidence type="ECO:0000256" key="7">
    <source>
        <dbReference type="ARBA" id="ARBA00023237"/>
    </source>
</evidence>
<reference evidence="14" key="1">
    <citation type="submission" date="2019-06" db="EMBL/GenBank/DDBJ databases">
        <title>Alistipes onderdonkii subsp. vulgaris subsp. nov., Alistipes dispar sp. nov. and Alistipes communis sp. nov., isolated from human faeces, and creation of Alistipes onderdonkii subsp. onderdonkii subsp. nov.</title>
        <authorList>
            <person name="Sakamoto M."/>
            <person name="Ikeyama N."/>
            <person name="Ogata Y."/>
            <person name="Suda W."/>
            <person name="Iino T."/>
            <person name="Hattori M."/>
            <person name="Ohkuma M."/>
        </authorList>
    </citation>
    <scope>NUCLEOTIDE SEQUENCE [LARGE SCALE GENOMIC DNA]</scope>
    <source>
        <strain evidence="14">5CBH24</strain>
    </source>
</reference>
<comment type="subcellular location">
    <subcellularLocation>
        <location evidence="1 8">Cell outer membrane</location>
        <topology evidence="1 8">Multi-pass membrane protein</topology>
    </subcellularLocation>
</comment>
<evidence type="ECO:0000256" key="3">
    <source>
        <dbReference type="ARBA" id="ARBA00022452"/>
    </source>
</evidence>
<evidence type="ECO:0000256" key="4">
    <source>
        <dbReference type="ARBA" id="ARBA00022692"/>
    </source>
</evidence>
<dbReference type="InterPro" id="IPR023996">
    <property type="entry name" value="TonB-dep_OMP_SusC/RagA"/>
</dbReference>
<feature type="domain" description="TonB-dependent receptor-like beta-barrel" evidence="11">
    <location>
        <begin position="526"/>
        <end position="915"/>
    </location>
</feature>
<keyword evidence="3 8" id="KW-1134">Transmembrane beta strand</keyword>
<dbReference type="SUPFAM" id="SSF56935">
    <property type="entry name" value="Porins"/>
    <property type="match status" value="1"/>
</dbReference>
<sequence>MKRIRLLFLMLLCAAGTVSTVRAQKVTLNFRDAKLEQVFGRITEQTGYTFYYARPTVNPDKIVSIAVKDVDVRAALKQLLAADKVEIEIRDGKIYLSPPLFLQAAAREQSVEGVVRDAAGQPVVGAAVIVKGTTRGVSSGADGSFAFDDLAGDAVLQVSALGYAASEVPVGNRSFVAVELKEDTKLVDKVVVVGYGTQKRANLTGAVDQVSSDLLENRPVANVTQMLQGAVPNLNISLADGKPNRSASYNIRGKTSIGAGGSALVLIDGVEGDPAMLNPNDIESVSVLKDAASAAIYGSRAPYGVVLITTKDPGKLPDKFTINYTGNVSIQQPTAIPDVVDDGYVYARLFYDAWYNYRFNEPTGFNNSQDFSRAWLDTFRQRKLAGNKLETTVDPDGKYVYYGNTDYYDALYKDTVIAQTHNVSISGSNGKISHYLSGRLYDYNGLFNFTPDTYRTMNLRSKVSSQVFKWLKISNNFDYTHDRYRQPMGYSKEGGGVLWRSVNDQGHPSSPIFNPDGTLTKSGAYAIGGLVTGDNWLDRTTKTLKNTTTLNVTMLENRLHLTGDFSFRTKDYTETKKTTAIPYSAYEGETVYLGTPETDDVMKESLQLTTYMATNAYAEFEDTFAEKHYFKALAGYNYEQQDYKSTYSERNGLLMPDAGNINFALGDVMSITGGGSRWRYVGAFFRFNYAYDDRYLLEVNGRYDGSSKFPNNSQWGFFPSASAAWRVSQEKFWNVSPMAVSNLKVRASYGALGNSNVDPYTYLETFGLSTFGTGSGDAARYLFGQAKLRYTSLPGQIPDNIGWETSKTFDVGLDAGFLNGRLNLTADYYVRKTVDMYTVGPTLPDTFGATAPKGNYADMSTYGYEISLSYNDSFRLAGKPFNFGIKTTLADYYSVIDRYNNASRKLSDYYEGQRLGEIWGFVCNGLFQNQAEIDAAFGGKGYKNDIMQTSEKYITYPGDMRFEDLNGNDAIDRGSSTVDDPGDRKIIGNSEPRYIYTISLNADWNGFFLSALFDGVGRQQWFPSDESLFWGMYNRPYNQVPTWHLQNYWTEERPNAYLPRYVGYYGPMNAGTANINTRYLQDVSYIRLKNLQFGYDLPKRWISKIGLSKVSVYFSGENLWSWSPLYRHTKDFDVTVANKKSDSDISDSKGDGHNYPVMRSFSFGISITY</sequence>
<dbReference type="Proteomes" id="UP000318946">
    <property type="component" value="Chromosome"/>
</dbReference>
<evidence type="ECO:0000256" key="8">
    <source>
        <dbReference type="PROSITE-ProRule" id="PRU01360"/>
    </source>
</evidence>
<dbReference type="GeneID" id="78342988"/>
<dbReference type="KEGG" id="acou:A5CBH24_22730"/>
<evidence type="ECO:0000256" key="5">
    <source>
        <dbReference type="ARBA" id="ARBA00023077"/>
    </source>
</evidence>
<dbReference type="InterPro" id="IPR037066">
    <property type="entry name" value="Plug_dom_sf"/>
</dbReference>
<keyword evidence="7 8" id="KW-0998">Cell outer membrane</keyword>
<dbReference type="InterPro" id="IPR008969">
    <property type="entry name" value="CarboxyPept-like_regulatory"/>
</dbReference>
<evidence type="ECO:0000256" key="6">
    <source>
        <dbReference type="ARBA" id="ARBA00023136"/>
    </source>
</evidence>
<dbReference type="Pfam" id="PF07715">
    <property type="entry name" value="Plug"/>
    <property type="match status" value="1"/>
</dbReference>
<dbReference type="Gene3D" id="2.40.170.20">
    <property type="entry name" value="TonB-dependent receptor, beta-barrel domain"/>
    <property type="match status" value="1"/>
</dbReference>
<dbReference type="Pfam" id="PF13715">
    <property type="entry name" value="CarbopepD_reg_2"/>
    <property type="match status" value="1"/>
</dbReference>
<organism evidence="13 14">
    <name type="scientific">Alistipes communis</name>
    <dbReference type="NCBI Taxonomy" id="2585118"/>
    <lineage>
        <taxon>Bacteria</taxon>
        <taxon>Pseudomonadati</taxon>
        <taxon>Bacteroidota</taxon>
        <taxon>Bacteroidia</taxon>
        <taxon>Bacteroidales</taxon>
        <taxon>Rikenellaceae</taxon>
        <taxon>Alistipes</taxon>
    </lineage>
</organism>
<protein>
    <submittedName>
        <fullName evidence="13">SusC/RagA family TonB-linked outer membrane protein</fullName>
    </submittedName>
</protein>
<evidence type="ECO:0000256" key="2">
    <source>
        <dbReference type="ARBA" id="ARBA00022448"/>
    </source>
</evidence>
<evidence type="ECO:0000313" key="14">
    <source>
        <dbReference type="Proteomes" id="UP000318946"/>
    </source>
</evidence>
<gene>
    <name evidence="13" type="ORF">A5CBH24_22730</name>
</gene>
<evidence type="ECO:0000259" key="12">
    <source>
        <dbReference type="Pfam" id="PF07715"/>
    </source>
</evidence>
<feature type="signal peptide" evidence="10">
    <location>
        <begin position="1"/>
        <end position="23"/>
    </location>
</feature>
<dbReference type="InterPro" id="IPR023997">
    <property type="entry name" value="TonB-dep_OMP_SusC/RagA_CS"/>
</dbReference>
<dbReference type="InterPro" id="IPR036942">
    <property type="entry name" value="Beta-barrel_TonB_sf"/>
</dbReference>
<evidence type="ECO:0000256" key="9">
    <source>
        <dbReference type="RuleBase" id="RU003357"/>
    </source>
</evidence>
<dbReference type="Gene3D" id="2.170.130.10">
    <property type="entry name" value="TonB-dependent receptor, plug domain"/>
    <property type="match status" value="1"/>
</dbReference>
<dbReference type="NCBIfam" id="TIGR04057">
    <property type="entry name" value="SusC_RagA_signa"/>
    <property type="match status" value="1"/>
</dbReference>
<feature type="chain" id="PRO_5021193370" evidence="10">
    <location>
        <begin position="24"/>
        <end position="1169"/>
    </location>
</feature>
<keyword evidence="6 8" id="KW-0472">Membrane</keyword>
<dbReference type="OrthoDB" id="778480at2"/>
<dbReference type="SUPFAM" id="SSF49464">
    <property type="entry name" value="Carboxypeptidase regulatory domain-like"/>
    <property type="match status" value="1"/>
</dbReference>
<dbReference type="InterPro" id="IPR039426">
    <property type="entry name" value="TonB-dep_rcpt-like"/>
</dbReference>
<keyword evidence="10" id="KW-0732">Signal</keyword>
<evidence type="ECO:0000259" key="11">
    <source>
        <dbReference type="Pfam" id="PF00593"/>
    </source>
</evidence>
<dbReference type="InterPro" id="IPR012910">
    <property type="entry name" value="Plug_dom"/>
</dbReference>